<dbReference type="EC" id="2.4.1.38" evidence="11"/>
<sequence>MRALVLLTIIGSVLANPKYPDICGLENKPSVDSKIIGGQESAKHQFPWLAFVTTNGNCTGSVLDENWIITARHCVLNDDWAKIRVGAHCPTVGTDEPNMQVRTSTEFYESPTGDFALIKLEIPLELNEYVRPVCLPTRADANKTFVGASTTITGWGVNNFDRANYPELYFAKNVTVIQCNFQDNIICTDANQGKAVCFGDSGGPLNYEMEDGKRCQWICTCINSSRLYSRNNWNVYIQRSLLFKTVKKDFLETSCPNLSYQLEGNVKIQPLSNDSTRVLLKHISNKNPYVKQGGHFSPVFCNPRDVPKGKTAIIIPYRDRFEHLLIFLQHMHPILTKQKLEYKIYVIHQFGNDPFNRGKLVNIGFINAMYENNWDCIIIHDVDYLPLNDMNPYNCDISPRRMITGSSKWNYEYLSPYPSFFGGVSSIKPSHFKLVNGFSNKYFGWGGEDDDLSKRIQIKGIKIKVLDEKEAMIGRYKMLDHKPAVPDEHRLQRLAHAIADMPLSGLNSLHFKLIAKKEELLYSNITVDLLFSESN</sequence>
<dbReference type="GO" id="GO:0004252">
    <property type="term" value="F:serine-type endopeptidase activity"/>
    <property type="evidence" value="ECO:0007669"/>
    <property type="project" value="InterPro"/>
</dbReference>
<dbReference type="InterPro" id="IPR009003">
    <property type="entry name" value="Peptidase_S1_PA"/>
</dbReference>
<dbReference type="InterPro" id="IPR003859">
    <property type="entry name" value="Galactosyl_T"/>
</dbReference>
<dbReference type="InterPro" id="IPR027995">
    <property type="entry name" value="Galactosyl_T_N"/>
</dbReference>
<evidence type="ECO:0000256" key="8">
    <source>
        <dbReference type="ARBA" id="ARBA00022989"/>
    </source>
</evidence>
<dbReference type="InterPro" id="IPR027791">
    <property type="entry name" value="Galactosyl_T_C"/>
</dbReference>
<dbReference type="GO" id="GO:0005975">
    <property type="term" value="P:carbohydrate metabolic process"/>
    <property type="evidence" value="ECO:0007669"/>
    <property type="project" value="InterPro"/>
</dbReference>
<evidence type="ECO:0000313" key="12">
    <source>
        <dbReference type="Proteomes" id="UP000675881"/>
    </source>
</evidence>
<proteinExistence type="inferred from homology"/>
<evidence type="ECO:0000256" key="2">
    <source>
        <dbReference type="ARBA" id="ARBA00004922"/>
    </source>
</evidence>
<dbReference type="GO" id="GO:0016020">
    <property type="term" value="C:membrane"/>
    <property type="evidence" value="ECO:0007669"/>
    <property type="project" value="UniProtKB-SubCell"/>
</dbReference>
<dbReference type="InterPro" id="IPR001254">
    <property type="entry name" value="Trypsin_dom"/>
</dbReference>
<dbReference type="GO" id="GO:0003945">
    <property type="term" value="F:N-acetyllactosamine synthase activity"/>
    <property type="evidence" value="ECO:0007669"/>
    <property type="project" value="UniProtKB-EC"/>
</dbReference>
<dbReference type="InterPro" id="IPR033116">
    <property type="entry name" value="TRYPSIN_SER"/>
</dbReference>
<comment type="subcellular location">
    <subcellularLocation>
        <location evidence="1">Membrane</location>
        <topology evidence="1">Single-pass type II membrane protein</topology>
    </subcellularLocation>
</comment>
<evidence type="ECO:0000256" key="5">
    <source>
        <dbReference type="ARBA" id="ARBA00022679"/>
    </source>
</evidence>
<evidence type="ECO:0000313" key="11">
    <source>
        <dbReference type="EMBL" id="CAF2879033.1"/>
    </source>
</evidence>
<dbReference type="PRINTS" id="PR02050">
    <property type="entry name" value="B14GALTRFASE"/>
</dbReference>
<keyword evidence="8" id="KW-1133">Transmembrane helix</keyword>
<protein>
    <submittedName>
        <fullName evidence="11">B4GALT3</fullName>
        <ecNumber evidence="11">2.4.1.-</ecNumber>
        <ecNumber evidence="11">2.4.1.38</ecNumber>
        <ecNumber evidence="11">2.4.1.90</ecNumber>
    </submittedName>
</protein>
<dbReference type="GO" id="GO:0005794">
    <property type="term" value="C:Golgi apparatus"/>
    <property type="evidence" value="ECO:0007669"/>
    <property type="project" value="TreeGrafter"/>
</dbReference>
<comment type="similarity">
    <text evidence="3">Belongs to the glycosyltransferase 7 family.</text>
</comment>
<keyword evidence="4 11" id="KW-0328">Glycosyltransferase</keyword>
<dbReference type="Gene3D" id="3.90.550.10">
    <property type="entry name" value="Spore Coat Polysaccharide Biosynthesis Protein SpsA, Chain A"/>
    <property type="match status" value="1"/>
</dbReference>
<dbReference type="EC" id="2.4.1.90" evidence="11"/>
<keyword evidence="5 11" id="KW-0808">Transferase</keyword>
<dbReference type="PROSITE" id="PS50240">
    <property type="entry name" value="TRYPSIN_DOM"/>
    <property type="match status" value="1"/>
</dbReference>
<dbReference type="CDD" id="cd00190">
    <property type="entry name" value="Tryp_SPc"/>
    <property type="match status" value="1"/>
</dbReference>
<dbReference type="InterPro" id="IPR029044">
    <property type="entry name" value="Nucleotide-diphossugar_trans"/>
</dbReference>
<dbReference type="AlphaFoldDB" id="A0A7R8H5H6"/>
<keyword evidence="9" id="KW-0472">Membrane</keyword>
<keyword evidence="6" id="KW-0812">Transmembrane</keyword>
<dbReference type="SUPFAM" id="SSF53448">
    <property type="entry name" value="Nucleotide-diphospho-sugar transferases"/>
    <property type="match status" value="1"/>
</dbReference>
<dbReference type="EMBL" id="HG994581">
    <property type="protein sequence ID" value="CAF2879033.1"/>
    <property type="molecule type" value="Genomic_DNA"/>
</dbReference>
<reference evidence="11" key="1">
    <citation type="submission" date="2021-02" db="EMBL/GenBank/DDBJ databases">
        <authorList>
            <person name="Bekaert M."/>
        </authorList>
    </citation>
    <scope>NUCLEOTIDE SEQUENCE</scope>
    <source>
        <strain evidence="11">IoA-00</strain>
    </source>
</reference>
<evidence type="ECO:0000256" key="6">
    <source>
        <dbReference type="ARBA" id="ARBA00022692"/>
    </source>
</evidence>
<evidence type="ECO:0000256" key="9">
    <source>
        <dbReference type="ARBA" id="ARBA00023136"/>
    </source>
</evidence>
<dbReference type="Proteomes" id="UP000675881">
    <property type="component" value="Chromosome 2"/>
</dbReference>
<dbReference type="EC" id="2.4.1.-" evidence="11"/>
<dbReference type="CDD" id="cd00899">
    <property type="entry name" value="b4GalT"/>
    <property type="match status" value="1"/>
</dbReference>
<evidence type="ECO:0000256" key="7">
    <source>
        <dbReference type="ARBA" id="ARBA00022968"/>
    </source>
</evidence>
<keyword evidence="10" id="KW-0325">Glycoprotein</keyword>
<dbReference type="Pfam" id="PF13733">
    <property type="entry name" value="Glyco_transf_7N"/>
    <property type="match status" value="1"/>
</dbReference>
<dbReference type="SMART" id="SM00020">
    <property type="entry name" value="Tryp_SPc"/>
    <property type="match status" value="1"/>
</dbReference>
<dbReference type="SUPFAM" id="SSF50494">
    <property type="entry name" value="Trypsin-like serine proteases"/>
    <property type="match status" value="1"/>
</dbReference>
<dbReference type="InterPro" id="IPR043504">
    <property type="entry name" value="Peptidase_S1_PA_chymotrypsin"/>
</dbReference>
<comment type="pathway">
    <text evidence="2">Protein modification; protein glycosylation.</text>
</comment>
<organism evidence="11 12">
    <name type="scientific">Lepeophtheirus salmonis</name>
    <name type="common">Salmon louse</name>
    <name type="synonym">Caligus salmonis</name>
    <dbReference type="NCBI Taxonomy" id="72036"/>
    <lineage>
        <taxon>Eukaryota</taxon>
        <taxon>Metazoa</taxon>
        <taxon>Ecdysozoa</taxon>
        <taxon>Arthropoda</taxon>
        <taxon>Crustacea</taxon>
        <taxon>Multicrustacea</taxon>
        <taxon>Hexanauplia</taxon>
        <taxon>Copepoda</taxon>
        <taxon>Siphonostomatoida</taxon>
        <taxon>Caligidae</taxon>
        <taxon>Lepeophtheirus</taxon>
    </lineage>
</organism>
<evidence type="ECO:0000256" key="10">
    <source>
        <dbReference type="ARBA" id="ARBA00023180"/>
    </source>
</evidence>
<evidence type="ECO:0000256" key="4">
    <source>
        <dbReference type="ARBA" id="ARBA00022676"/>
    </source>
</evidence>
<dbReference type="Pfam" id="PF00089">
    <property type="entry name" value="Trypsin"/>
    <property type="match status" value="1"/>
</dbReference>
<dbReference type="Pfam" id="PF02709">
    <property type="entry name" value="Glyco_transf_7C"/>
    <property type="match status" value="1"/>
</dbReference>
<dbReference type="OrthoDB" id="5565075at2759"/>
<dbReference type="PROSITE" id="PS00135">
    <property type="entry name" value="TRYPSIN_SER"/>
    <property type="match status" value="1"/>
</dbReference>
<name>A0A7R8H5H6_LEPSM</name>
<accession>A0A7R8H5H6</accession>
<evidence type="ECO:0000256" key="1">
    <source>
        <dbReference type="ARBA" id="ARBA00004606"/>
    </source>
</evidence>
<evidence type="ECO:0000256" key="3">
    <source>
        <dbReference type="ARBA" id="ARBA00005735"/>
    </source>
</evidence>
<dbReference type="PANTHER" id="PTHR19300:SF57">
    <property type="entry name" value="BETA-1,4-N-ACETYLGALACTOSAMINYLTRANSFERASE"/>
    <property type="match status" value="1"/>
</dbReference>
<dbReference type="UniPathway" id="UPA00378"/>
<dbReference type="GO" id="GO:0003831">
    <property type="term" value="F:beta-N-acetylglucosaminylglycopeptide beta-1,4-galactosyltransferase activity"/>
    <property type="evidence" value="ECO:0007669"/>
    <property type="project" value="UniProtKB-EC"/>
</dbReference>
<gene>
    <name evidence="11" type="ORF">LSAA_6832</name>
</gene>
<dbReference type="Gene3D" id="2.40.10.10">
    <property type="entry name" value="Trypsin-like serine proteases"/>
    <property type="match status" value="1"/>
</dbReference>
<dbReference type="PANTHER" id="PTHR19300">
    <property type="entry name" value="BETA-1,4-GALACTOSYLTRANSFERASE"/>
    <property type="match status" value="1"/>
</dbReference>
<dbReference type="GO" id="GO:0006508">
    <property type="term" value="P:proteolysis"/>
    <property type="evidence" value="ECO:0007669"/>
    <property type="project" value="InterPro"/>
</dbReference>
<keyword evidence="7" id="KW-0735">Signal-anchor</keyword>
<keyword evidence="12" id="KW-1185">Reference proteome</keyword>